<dbReference type="Gramene" id="KCW82554">
    <property type="protein sequence ID" value="KCW82554"/>
    <property type="gene ID" value="EUGRSUZ_C039541"/>
</dbReference>
<protein>
    <submittedName>
        <fullName evidence="2">Uncharacterized protein</fullName>
    </submittedName>
</protein>
<reference evidence="2" key="1">
    <citation type="submission" date="2013-07" db="EMBL/GenBank/DDBJ databases">
        <title>The genome of Eucalyptus grandis.</title>
        <authorList>
            <person name="Schmutz J."/>
            <person name="Hayes R."/>
            <person name="Myburg A."/>
            <person name="Tuskan G."/>
            <person name="Grattapaglia D."/>
            <person name="Rokhsar D.S."/>
        </authorList>
    </citation>
    <scope>NUCLEOTIDE SEQUENCE</scope>
    <source>
        <tissue evidence="2">Leaf extractions</tissue>
    </source>
</reference>
<dbReference type="EMBL" id="KK198755">
    <property type="protein sequence ID" value="KCW82555.1"/>
    <property type="molecule type" value="Genomic_DNA"/>
</dbReference>
<dbReference type="AlphaFoldDB" id="A0A059CWG7"/>
<name>A0A059CWG7_EUCGR</name>
<proteinExistence type="predicted"/>
<dbReference type="EMBL" id="KK198755">
    <property type="protein sequence ID" value="KCW82554.1"/>
    <property type="molecule type" value="Genomic_DNA"/>
</dbReference>
<evidence type="ECO:0000313" key="2">
    <source>
        <dbReference type="EMBL" id="KCW82554.1"/>
    </source>
</evidence>
<accession>A0A059CWG7</accession>
<organism evidence="2">
    <name type="scientific">Eucalyptus grandis</name>
    <name type="common">Flooded gum</name>
    <dbReference type="NCBI Taxonomy" id="71139"/>
    <lineage>
        <taxon>Eukaryota</taxon>
        <taxon>Viridiplantae</taxon>
        <taxon>Streptophyta</taxon>
        <taxon>Embryophyta</taxon>
        <taxon>Tracheophyta</taxon>
        <taxon>Spermatophyta</taxon>
        <taxon>Magnoliopsida</taxon>
        <taxon>eudicotyledons</taxon>
        <taxon>Gunneridae</taxon>
        <taxon>Pentapetalae</taxon>
        <taxon>rosids</taxon>
        <taxon>malvids</taxon>
        <taxon>Myrtales</taxon>
        <taxon>Myrtaceae</taxon>
        <taxon>Myrtoideae</taxon>
        <taxon>Eucalypteae</taxon>
        <taxon>Eucalyptus</taxon>
    </lineage>
</organism>
<feature type="compositionally biased region" description="Basic and acidic residues" evidence="1">
    <location>
        <begin position="158"/>
        <end position="187"/>
    </location>
</feature>
<evidence type="ECO:0000256" key="1">
    <source>
        <dbReference type="SAM" id="MobiDB-lite"/>
    </source>
</evidence>
<dbReference type="Gramene" id="KCW82555">
    <property type="protein sequence ID" value="KCW82555"/>
    <property type="gene ID" value="EUGRSUZ_C039541"/>
</dbReference>
<gene>
    <name evidence="2" type="ORF">EUGRSUZ_C039541</name>
</gene>
<sequence>MFSNLDNMYNLVFFDCCFKEIEFDNVFGQLKNLKLEVNDCETLVRISNLSSLKEYQHLIVKKCPQLIEIELEPSSTGDCSSTERPLPGALKLEKLCLLGLLDCASLRKAPNTSRTTAWNCPRLDGYAEASAHQGALLKEENLGPRDLNPSSCSPLELVHMKSQEQQKEREGTSRQSKEEQKKGCGIR</sequence>
<feature type="region of interest" description="Disordered" evidence="1">
    <location>
        <begin position="138"/>
        <end position="187"/>
    </location>
</feature>